<feature type="region of interest" description="Disordered" evidence="1">
    <location>
        <begin position="249"/>
        <end position="382"/>
    </location>
</feature>
<accession>A0A4C1VP83</accession>
<evidence type="ECO:0000313" key="3">
    <source>
        <dbReference type="Proteomes" id="UP000299102"/>
    </source>
</evidence>
<sequence>MFLVFTSPGIDRLLCADQIVLPFKKASTCLLVVHSVSKNVRCSIDNLRAVTARGSCRRAVALRVAVAPSQRRRPRESIDSVRDLAPSRSPAAPARPRPRPAPRPRALLVHLHSRDQIFTRLYGRGWRTVKERQARAQLHSLMLQSKKPVHGCLPINCSNSGGGHEHETRANVIVAAAGAACAADRRGRGRVARQKGESHERAQVHRLSVPIQLFLTAVNGEMVKSKRVPEVSSRRRELIRHAEICRGRSEAGGGCGARGRPRSRVKCHAGKAGARTPLSTRATRRIRRHRVTDTVTSGGGGAGGGPAAAAAATNPAASAARPPVSAAPRRPPPPAARRSERMSVRSSVFFQRHASRRRDSRSVPLTDSRPASSFLSKAVRKK</sequence>
<keyword evidence="3" id="KW-1185">Reference proteome</keyword>
<feature type="compositionally biased region" description="Gly residues" evidence="1">
    <location>
        <begin position="297"/>
        <end position="306"/>
    </location>
</feature>
<name>A0A4C1VP83_EUMVA</name>
<feature type="compositionally biased region" description="Polar residues" evidence="1">
    <location>
        <begin position="363"/>
        <end position="375"/>
    </location>
</feature>
<protein>
    <submittedName>
        <fullName evidence="2">Uncharacterized protein</fullName>
    </submittedName>
</protein>
<feature type="region of interest" description="Disordered" evidence="1">
    <location>
        <begin position="71"/>
        <end position="103"/>
    </location>
</feature>
<feature type="compositionally biased region" description="Low complexity" evidence="1">
    <location>
        <begin position="307"/>
        <end position="328"/>
    </location>
</feature>
<feature type="compositionally biased region" description="Basic residues" evidence="1">
    <location>
        <begin position="259"/>
        <end position="269"/>
    </location>
</feature>
<comment type="caution">
    <text evidence="2">The sequence shown here is derived from an EMBL/GenBank/DDBJ whole genome shotgun (WGS) entry which is preliminary data.</text>
</comment>
<organism evidence="2 3">
    <name type="scientific">Eumeta variegata</name>
    <name type="common">Bagworm moth</name>
    <name type="synonym">Eumeta japonica</name>
    <dbReference type="NCBI Taxonomy" id="151549"/>
    <lineage>
        <taxon>Eukaryota</taxon>
        <taxon>Metazoa</taxon>
        <taxon>Ecdysozoa</taxon>
        <taxon>Arthropoda</taxon>
        <taxon>Hexapoda</taxon>
        <taxon>Insecta</taxon>
        <taxon>Pterygota</taxon>
        <taxon>Neoptera</taxon>
        <taxon>Endopterygota</taxon>
        <taxon>Lepidoptera</taxon>
        <taxon>Glossata</taxon>
        <taxon>Ditrysia</taxon>
        <taxon>Tineoidea</taxon>
        <taxon>Psychidae</taxon>
        <taxon>Oiketicinae</taxon>
        <taxon>Eumeta</taxon>
    </lineage>
</organism>
<dbReference type="EMBL" id="BGZK01000380">
    <property type="protein sequence ID" value="GBP40350.1"/>
    <property type="molecule type" value="Genomic_DNA"/>
</dbReference>
<evidence type="ECO:0000313" key="2">
    <source>
        <dbReference type="EMBL" id="GBP40350.1"/>
    </source>
</evidence>
<dbReference type="Proteomes" id="UP000299102">
    <property type="component" value="Unassembled WGS sequence"/>
</dbReference>
<reference evidence="2 3" key="1">
    <citation type="journal article" date="2019" name="Commun. Biol.">
        <title>The bagworm genome reveals a unique fibroin gene that provides high tensile strength.</title>
        <authorList>
            <person name="Kono N."/>
            <person name="Nakamura H."/>
            <person name="Ohtoshi R."/>
            <person name="Tomita M."/>
            <person name="Numata K."/>
            <person name="Arakawa K."/>
        </authorList>
    </citation>
    <scope>NUCLEOTIDE SEQUENCE [LARGE SCALE GENOMIC DNA]</scope>
</reference>
<evidence type="ECO:0000256" key="1">
    <source>
        <dbReference type="SAM" id="MobiDB-lite"/>
    </source>
</evidence>
<dbReference type="AlphaFoldDB" id="A0A4C1VP83"/>
<gene>
    <name evidence="2" type="ORF">EVAR_86496_1</name>
</gene>
<proteinExistence type="predicted"/>